<evidence type="ECO:0000313" key="2">
    <source>
        <dbReference type="EMBL" id="CCH00269.1"/>
    </source>
</evidence>
<dbReference type="InterPro" id="IPR051913">
    <property type="entry name" value="GH2_Domain-Containing"/>
</dbReference>
<dbReference type="Pfam" id="PF02836">
    <property type="entry name" value="Glyco_hydro_2_C"/>
    <property type="match status" value="1"/>
</dbReference>
<reference evidence="2 3" key="1">
    <citation type="journal article" date="2012" name="J. Bacteriol.">
        <title>Genome Sequence of Fibrella aestuarina BUZ 2T, a Filamentous Marine Bacterium.</title>
        <authorList>
            <person name="Filippini M."/>
            <person name="Qi W."/>
            <person name="Blom J."/>
            <person name="Goesmann A."/>
            <person name="Smits T.H."/>
            <person name="Bagheri H.C."/>
        </authorList>
    </citation>
    <scope>NUCLEOTIDE SEQUENCE [LARGE SCALE GENOMIC DNA]</scope>
    <source>
        <strain evidence="3">BUZ 2T</strain>
    </source>
</reference>
<dbReference type="STRING" id="1166018.FAES_2260"/>
<dbReference type="SUPFAM" id="SSF51445">
    <property type="entry name" value="(Trans)glycosidases"/>
    <property type="match status" value="1"/>
</dbReference>
<gene>
    <name evidence="2" type="ORF">FAES_2260</name>
</gene>
<dbReference type="GO" id="GO:0005975">
    <property type="term" value="P:carbohydrate metabolic process"/>
    <property type="evidence" value="ECO:0007669"/>
    <property type="project" value="InterPro"/>
</dbReference>
<dbReference type="Proteomes" id="UP000011058">
    <property type="component" value="Chromosome"/>
</dbReference>
<dbReference type="KEGG" id="fae:FAES_2260"/>
<evidence type="ECO:0000259" key="1">
    <source>
        <dbReference type="Pfam" id="PF02836"/>
    </source>
</evidence>
<evidence type="ECO:0000313" key="3">
    <source>
        <dbReference type="Proteomes" id="UP000011058"/>
    </source>
</evidence>
<proteinExistence type="predicted"/>
<dbReference type="Gene3D" id="3.20.20.80">
    <property type="entry name" value="Glycosidases"/>
    <property type="match status" value="1"/>
</dbReference>
<dbReference type="eggNOG" id="COG3250">
    <property type="taxonomic scope" value="Bacteria"/>
</dbReference>
<dbReference type="PANTHER" id="PTHR42732:SF1">
    <property type="entry name" value="BETA-MANNOSIDASE"/>
    <property type="match status" value="1"/>
</dbReference>
<dbReference type="EMBL" id="HE796683">
    <property type="protein sequence ID" value="CCH00269.1"/>
    <property type="molecule type" value="Genomic_DNA"/>
</dbReference>
<dbReference type="InterPro" id="IPR017853">
    <property type="entry name" value="GH"/>
</dbReference>
<sequence length="449" mass="50560">MGQDRCMFSPDLSIMRLLLFCLFVLTLGGCHDTSSTQQRLPGDASQPATAVQSTATGFTLLRHGKPYFIEGAGGVRYFDRLKACGGNSIRIWDDNDAERVLDEAQKLGLTVMLGLWVERETEGFDYNNGEAIQKQQERIRQTVLKYRNHPALLMWCVGNEVGLYATNLHAYDEMNRLMQLVHKLDPEHPVTTALSLDSSREVWLLRERCPDLDILSVNVYGEIDKLPQRLQEGGWTGPYIFSEYGAKGFWGESGTSPWVTPVEPTSQEKYDFVKQAYKQHIGSRPPKCLGSYFFYWGNKQEETSTWFSAFDETGRESAMVGLMQELWSGTSPSNRAPIIKALRVNGQSMPFREFTASSTLQLADVLATDPDGDTLTYHWEIKPQAQQKAHFMGTAMPAIEGLTRSPINGQRLSFVLPSTPGPYRLFVFAYDQHNHVATANLTFRVVKGD</sequence>
<feature type="domain" description="Glycoside hydrolase family 2 catalytic" evidence="1">
    <location>
        <begin position="100"/>
        <end position="254"/>
    </location>
</feature>
<keyword evidence="3" id="KW-1185">Reference proteome</keyword>
<dbReference type="PATRIC" id="fig|1166018.3.peg.4016"/>
<name>I0K816_9BACT</name>
<dbReference type="PANTHER" id="PTHR42732">
    <property type="entry name" value="BETA-GALACTOSIDASE"/>
    <property type="match status" value="1"/>
</dbReference>
<dbReference type="GO" id="GO:0004553">
    <property type="term" value="F:hydrolase activity, hydrolyzing O-glycosyl compounds"/>
    <property type="evidence" value="ECO:0007669"/>
    <property type="project" value="InterPro"/>
</dbReference>
<dbReference type="HOGENOM" id="CLU_034725_0_0_10"/>
<protein>
    <recommendedName>
        <fullName evidence="1">Glycoside hydrolase family 2 catalytic domain-containing protein</fullName>
    </recommendedName>
</protein>
<dbReference type="AlphaFoldDB" id="I0K816"/>
<accession>I0K816</accession>
<dbReference type="PROSITE" id="PS51257">
    <property type="entry name" value="PROKAR_LIPOPROTEIN"/>
    <property type="match status" value="1"/>
</dbReference>
<organism evidence="2 3">
    <name type="scientific">Fibrella aestuarina BUZ 2</name>
    <dbReference type="NCBI Taxonomy" id="1166018"/>
    <lineage>
        <taxon>Bacteria</taxon>
        <taxon>Pseudomonadati</taxon>
        <taxon>Bacteroidota</taxon>
        <taxon>Cytophagia</taxon>
        <taxon>Cytophagales</taxon>
        <taxon>Spirosomataceae</taxon>
        <taxon>Fibrella</taxon>
    </lineage>
</organism>
<dbReference type="InterPro" id="IPR006103">
    <property type="entry name" value="Glyco_hydro_2_cat"/>
</dbReference>